<dbReference type="InterPro" id="IPR001841">
    <property type="entry name" value="Znf_RING"/>
</dbReference>
<evidence type="ECO:0000256" key="3">
    <source>
        <dbReference type="ARBA" id="ARBA00009119"/>
    </source>
</evidence>
<dbReference type="PANTHER" id="PTHR10315">
    <property type="entry name" value="E3 UBIQUITIN PROTEIN LIGASE SIAH"/>
    <property type="match status" value="1"/>
</dbReference>
<dbReference type="PROSITE" id="PS51081">
    <property type="entry name" value="ZF_SIAH"/>
    <property type="match status" value="1"/>
</dbReference>
<feature type="domain" description="SIAH-type" evidence="12">
    <location>
        <begin position="266"/>
        <end position="324"/>
    </location>
</feature>
<reference evidence="13" key="1">
    <citation type="submission" date="2020-11" db="EMBL/GenBank/DDBJ databases">
        <authorList>
            <person name="Tran Van P."/>
        </authorList>
    </citation>
    <scope>NUCLEOTIDE SEQUENCE</scope>
</reference>
<dbReference type="Pfam" id="PF21361">
    <property type="entry name" value="Sina_ZnF"/>
    <property type="match status" value="1"/>
</dbReference>
<dbReference type="EC" id="2.3.2.27" evidence="4"/>
<dbReference type="InterPro" id="IPR013083">
    <property type="entry name" value="Znf_RING/FYVE/PHD"/>
</dbReference>
<evidence type="ECO:0000256" key="8">
    <source>
        <dbReference type="ARBA" id="ARBA00022786"/>
    </source>
</evidence>
<keyword evidence="8" id="KW-0833">Ubl conjugation pathway</keyword>
<evidence type="ECO:0000313" key="13">
    <source>
        <dbReference type="EMBL" id="CAD7453405.1"/>
    </source>
</evidence>
<keyword evidence="5" id="KW-0808">Transferase</keyword>
<dbReference type="GO" id="GO:0016567">
    <property type="term" value="P:protein ubiquitination"/>
    <property type="evidence" value="ECO:0007669"/>
    <property type="project" value="UniProtKB-UniPathway"/>
</dbReference>
<evidence type="ECO:0000256" key="4">
    <source>
        <dbReference type="ARBA" id="ARBA00012483"/>
    </source>
</evidence>
<comment type="catalytic activity">
    <reaction evidence="1">
        <text>S-ubiquitinyl-[E2 ubiquitin-conjugating enzyme]-L-cysteine + [acceptor protein]-L-lysine = [E2 ubiquitin-conjugating enzyme]-L-cysteine + N(6)-ubiquitinyl-[acceptor protein]-L-lysine.</text>
        <dbReference type="EC" id="2.3.2.27"/>
    </reaction>
</comment>
<dbReference type="Gene3D" id="3.30.40.10">
    <property type="entry name" value="Zinc/RING finger domain, C3HC4 (zinc finger)"/>
    <property type="match status" value="1"/>
</dbReference>
<dbReference type="EMBL" id="OE000328">
    <property type="protein sequence ID" value="CAD7453405.1"/>
    <property type="molecule type" value="Genomic_DNA"/>
</dbReference>
<protein>
    <recommendedName>
        <fullName evidence="4">RING-type E3 ubiquitin transferase</fullName>
        <ecNumber evidence="4">2.3.2.27</ecNumber>
    </recommendedName>
</protein>
<evidence type="ECO:0000256" key="6">
    <source>
        <dbReference type="ARBA" id="ARBA00022723"/>
    </source>
</evidence>
<dbReference type="GO" id="GO:0005737">
    <property type="term" value="C:cytoplasm"/>
    <property type="evidence" value="ECO:0007669"/>
    <property type="project" value="TreeGrafter"/>
</dbReference>
<evidence type="ECO:0000259" key="12">
    <source>
        <dbReference type="PROSITE" id="PS51081"/>
    </source>
</evidence>
<evidence type="ECO:0000256" key="1">
    <source>
        <dbReference type="ARBA" id="ARBA00000900"/>
    </source>
</evidence>
<dbReference type="GO" id="GO:0010498">
    <property type="term" value="P:proteasomal protein catabolic process"/>
    <property type="evidence" value="ECO:0007669"/>
    <property type="project" value="UniProtKB-ARBA"/>
</dbReference>
<accession>A0A7R9FHP9</accession>
<evidence type="ECO:0000256" key="10">
    <source>
        <dbReference type="PROSITE-ProRule" id="PRU00455"/>
    </source>
</evidence>
<dbReference type="PROSITE" id="PS50089">
    <property type="entry name" value="ZF_RING_2"/>
    <property type="match status" value="1"/>
</dbReference>
<dbReference type="UniPathway" id="UPA00143"/>
<dbReference type="FunFam" id="3.30.40.10:FF:000041">
    <property type="entry name" value="E3 ubiquitin-protein ligase SINAT3"/>
    <property type="match status" value="1"/>
</dbReference>
<evidence type="ECO:0000256" key="2">
    <source>
        <dbReference type="ARBA" id="ARBA00004906"/>
    </source>
</evidence>
<evidence type="ECO:0000259" key="11">
    <source>
        <dbReference type="PROSITE" id="PS50089"/>
    </source>
</evidence>
<organism evidence="13">
    <name type="scientific">Timema tahoe</name>
    <dbReference type="NCBI Taxonomy" id="61484"/>
    <lineage>
        <taxon>Eukaryota</taxon>
        <taxon>Metazoa</taxon>
        <taxon>Ecdysozoa</taxon>
        <taxon>Arthropoda</taxon>
        <taxon>Hexapoda</taxon>
        <taxon>Insecta</taxon>
        <taxon>Pterygota</taxon>
        <taxon>Neoptera</taxon>
        <taxon>Polyneoptera</taxon>
        <taxon>Phasmatodea</taxon>
        <taxon>Timematodea</taxon>
        <taxon>Timematoidea</taxon>
        <taxon>Timematidae</taxon>
        <taxon>Timema</taxon>
    </lineage>
</organism>
<dbReference type="SUPFAM" id="SSF57850">
    <property type="entry name" value="RING/U-box"/>
    <property type="match status" value="1"/>
</dbReference>
<dbReference type="PANTHER" id="PTHR10315:SF117">
    <property type="entry name" value="RING-TYPE E3 UBIQUITIN TRANSFERASE"/>
    <property type="match status" value="1"/>
</dbReference>
<evidence type="ECO:0000256" key="9">
    <source>
        <dbReference type="ARBA" id="ARBA00022833"/>
    </source>
</evidence>
<dbReference type="InterPro" id="IPR052088">
    <property type="entry name" value="E3_ubiquitin-ligase_SINA"/>
</dbReference>
<evidence type="ECO:0000256" key="7">
    <source>
        <dbReference type="ARBA" id="ARBA00022771"/>
    </source>
</evidence>
<sequence>MLAMIVPTFGDRGYHVVITMNSQAVNLSFLDWGRYLSLTPFETHSFTEKDGQCLLYRESDVQSGLEGGHEAGGLGNDPRELPRPKRSAFNISKYNSTSIDSVILGVTRLDSVILGVTRLAGVKGIGPPSCYQIQSFFILGLTIEKSGSSSSSEFEEELENACPVLVANTVALNKLLVEHDMIGHLAHQKDPEAHPQCLNCSEVDTMADCGVCLDPLQGAGIFSCLMCGNNTCWPCSLQVDKCPFCRATLLPDFRVRNLGMERLLAKLALPCKNYRWGCNRRLVESERSSHEEECSFSPVTCPLHLCKWHGENEHFVEHMKQSHSISLLVGNGITIEIPKFRAKTILSDKKTRKYIVSLFCHSAIFTCKVFLHKKKLRMVFLKVCSAENYSKKHFGAWLEISSSFRTLKGIMPIAQCSRNVKELDISCQSLVSPWKKSEEQVKITITIRPLS</sequence>
<comment type="pathway">
    <text evidence="2">Protein modification; protein ubiquitination.</text>
</comment>
<dbReference type="GO" id="GO:0061630">
    <property type="term" value="F:ubiquitin protein ligase activity"/>
    <property type="evidence" value="ECO:0007669"/>
    <property type="project" value="UniProtKB-EC"/>
</dbReference>
<dbReference type="GO" id="GO:0008270">
    <property type="term" value="F:zinc ion binding"/>
    <property type="evidence" value="ECO:0007669"/>
    <property type="project" value="UniProtKB-KW"/>
</dbReference>
<keyword evidence="9" id="KW-0862">Zinc</keyword>
<dbReference type="AlphaFoldDB" id="A0A7R9FHP9"/>
<evidence type="ECO:0000256" key="5">
    <source>
        <dbReference type="ARBA" id="ARBA00022679"/>
    </source>
</evidence>
<keyword evidence="7 10" id="KW-0863">Zinc-finger</keyword>
<feature type="domain" description="RING-type" evidence="11">
    <location>
        <begin position="209"/>
        <end position="246"/>
    </location>
</feature>
<comment type="similarity">
    <text evidence="3">Belongs to the SINA (Seven in absentia) family.</text>
</comment>
<gene>
    <name evidence="13" type="ORF">TTEB3V08_LOCUS1547</name>
</gene>
<keyword evidence="6" id="KW-0479">Metal-binding</keyword>
<proteinExistence type="inferred from homology"/>
<dbReference type="InterPro" id="IPR013010">
    <property type="entry name" value="Znf_SIAH"/>
</dbReference>
<dbReference type="SUPFAM" id="SSF49599">
    <property type="entry name" value="TRAF domain-like"/>
    <property type="match status" value="1"/>
</dbReference>
<name>A0A7R9FHP9_9NEOP</name>